<comment type="subcellular location">
    <subcellularLocation>
        <location evidence="1">Cell membrane</location>
        <topology evidence="1">Multi-pass membrane protein</topology>
    </subcellularLocation>
</comment>
<feature type="transmembrane region" description="Helical" evidence="6">
    <location>
        <begin position="279"/>
        <end position="297"/>
    </location>
</feature>
<feature type="transmembrane region" description="Helical" evidence="6">
    <location>
        <begin position="142"/>
        <end position="164"/>
    </location>
</feature>
<accession>A0A172RYZ3</accession>
<evidence type="ECO:0000313" key="7">
    <source>
        <dbReference type="EMBL" id="SEO73706.1"/>
    </source>
</evidence>
<evidence type="ECO:0008006" key="9">
    <source>
        <dbReference type="Google" id="ProtNLM"/>
    </source>
</evidence>
<evidence type="ECO:0000256" key="5">
    <source>
        <dbReference type="ARBA" id="ARBA00023136"/>
    </source>
</evidence>
<evidence type="ECO:0000256" key="3">
    <source>
        <dbReference type="ARBA" id="ARBA00022692"/>
    </source>
</evidence>
<sequence>MRDTDKPIVDEEEVIEEPHIKGKILNIVLLILAFGLLCVYLFIGGEASELAEAVSDIRWTWLTLALFMVVLYWVLESVCIQIFANKMHPGFKFYKTNIVTVIGQYFNCVTPLSSGGQPFQAYYYRRFGMPYSKSIPMLLCRFISYQLSTTTFCAIVLLLRFTYFTDENPALMALVIVGFIGGLGLMTMLLLLAFWRSGTQHVVHVVLRLGAKIHLVKDLDGSLAWADKQISDAYNEIQFLLKEPKLLAKSSAVTFVQLAEYFSISYVIYRGFGYVDADFLSIVSCQAFVYMISSFVPTPGAVGAAESSYALFFSTIYPNAAVVALSTFIWRLLTFYFPIVVGMLLTLVVNHSKTLTRQ</sequence>
<dbReference type="KEGG" id="ddt:AAY81_07290"/>
<feature type="transmembrane region" description="Helical" evidence="6">
    <location>
        <begin position="63"/>
        <end position="84"/>
    </location>
</feature>
<name>A0A172RYZ3_9ACTN</name>
<gene>
    <name evidence="7" type="ORF">SAMN02910314_01024</name>
</gene>
<keyword evidence="5 6" id="KW-0472">Membrane</keyword>
<evidence type="ECO:0000256" key="6">
    <source>
        <dbReference type="SAM" id="Phobius"/>
    </source>
</evidence>
<evidence type="ECO:0000256" key="2">
    <source>
        <dbReference type="ARBA" id="ARBA00022475"/>
    </source>
</evidence>
<feature type="transmembrane region" description="Helical" evidence="6">
    <location>
        <begin position="170"/>
        <end position="195"/>
    </location>
</feature>
<keyword evidence="2" id="KW-1003">Cell membrane</keyword>
<dbReference type="Pfam" id="PF03706">
    <property type="entry name" value="LPG_synthase_TM"/>
    <property type="match status" value="1"/>
</dbReference>
<reference evidence="8" key="1">
    <citation type="submission" date="2016-10" db="EMBL/GenBank/DDBJ databases">
        <authorList>
            <person name="Varghese N."/>
        </authorList>
    </citation>
    <scope>NUCLEOTIDE SEQUENCE [LARGE SCALE GENOMIC DNA]</scope>
    <source>
        <strain evidence="8">DSM 21843</strain>
    </source>
</reference>
<evidence type="ECO:0000313" key="8">
    <source>
        <dbReference type="Proteomes" id="UP000182975"/>
    </source>
</evidence>
<organism evidence="7 8">
    <name type="scientific">Denitrobacterium detoxificans</name>
    <dbReference type="NCBI Taxonomy" id="79604"/>
    <lineage>
        <taxon>Bacteria</taxon>
        <taxon>Bacillati</taxon>
        <taxon>Actinomycetota</taxon>
        <taxon>Coriobacteriia</taxon>
        <taxon>Eggerthellales</taxon>
        <taxon>Eggerthellaceae</taxon>
        <taxon>Denitrobacterium</taxon>
    </lineage>
</organism>
<protein>
    <recommendedName>
        <fullName evidence="9">Lysylphosphatidylglycerol synthase TM region</fullName>
    </recommendedName>
</protein>
<dbReference type="RefSeq" id="WP_066663285.1">
    <property type="nucleotide sequence ID" value="NZ_CP011402.1"/>
</dbReference>
<dbReference type="GO" id="GO:0005886">
    <property type="term" value="C:plasma membrane"/>
    <property type="evidence" value="ECO:0007669"/>
    <property type="project" value="UniProtKB-SubCell"/>
</dbReference>
<dbReference type="Proteomes" id="UP000182975">
    <property type="component" value="Unassembled WGS sequence"/>
</dbReference>
<evidence type="ECO:0000256" key="4">
    <source>
        <dbReference type="ARBA" id="ARBA00022989"/>
    </source>
</evidence>
<dbReference type="EMBL" id="FOEC01000005">
    <property type="protein sequence ID" value="SEO73706.1"/>
    <property type="molecule type" value="Genomic_DNA"/>
</dbReference>
<dbReference type="PANTHER" id="PTHR37693">
    <property type="entry name" value="PHOSPHATIDYLGLYCEROL LYSYLTRANSFERASE"/>
    <property type="match status" value="1"/>
</dbReference>
<keyword evidence="4 6" id="KW-1133">Transmembrane helix</keyword>
<proteinExistence type="predicted"/>
<keyword evidence="3 6" id="KW-0812">Transmembrane</keyword>
<feature type="transmembrane region" description="Helical" evidence="6">
    <location>
        <begin position="24"/>
        <end position="43"/>
    </location>
</feature>
<dbReference type="InterPro" id="IPR022791">
    <property type="entry name" value="L-PG_synthase/AglD"/>
</dbReference>
<feature type="transmembrane region" description="Helical" evidence="6">
    <location>
        <begin position="246"/>
        <end position="267"/>
    </location>
</feature>
<feature type="transmembrane region" description="Helical" evidence="6">
    <location>
        <begin position="335"/>
        <end position="352"/>
    </location>
</feature>
<evidence type="ECO:0000256" key="1">
    <source>
        <dbReference type="ARBA" id="ARBA00004651"/>
    </source>
</evidence>
<dbReference type="PANTHER" id="PTHR37693:SF1">
    <property type="entry name" value="INTEGRAL MEMBRANE PROTEIN"/>
    <property type="match status" value="1"/>
</dbReference>
<keyword evidence="8" id="KW-1185">Reference proteome</keyword>
<dbReference type="NCBIfam" id="TIGR00374">
    <property type="entry name" value="flippase-like domain"/>
    <property type="match status" value="1"/>
</dbReference>
<dbReference type="STRING" id="79604.AAY81_07290"/>
<dbReference type="AlphaFoldDB" id="A0A172RYZ3"/>